<gene>
    <name evidence="1" type="ORF">RRG08_025070</name>
</gene>
<name>A0AAE1DZ40_9GAST</name>
<accession>A0AAE1DZ40</accession>
<sequence length="93" mass="9943">MAIDSEKLTGSNPLSLCLSGSRNGLQEVFEVSSTSQENSNETCTIDHLNVDTLNITDMLIYTNSSPHGSRTKQKNEALILVSQLPTVAAAFGS</sequence>
<proteinExistence type="predicted"/>
<protein>
    <submittedName>
        <fullName evidence="1">Uncharacterized protein</fullName>
    </submittedName>
</protein>
<reference evidence="1" key="1">
    <citation type="journal article" date="2023" name="G3 (Bethesda)">
        <title>A reference genome for the long-term kleptoplast-retaining sea slug Elysia crispata morphotype clarki.</title>
        <authorList>
            <person name="Eastman K.E."/>
            <person name="Pendleton A.L."/>
            <person name="Shaikh M.A."/>
            <person name="Suttiyut T."/>
            <person name="Ogas R."/>
            <person name="Tomko P."/>
            <person name="Gavelis G."/>
            <person name="Widhalm J.R."/>
            <person name="Wisecaver J.H."/>
        </authorList>
    </citation>
    <scope>NUCLEOTIDE SEQUENCE</scope>
    <source>
        <strain evidence="1">ECLA1</strain>
    </source>
</reference>
<dbReference type="EMBL" id="JAWDGP010001769">
    <property type="protein sequence ID" value="KAK3788341.1"/>
    <property type="molecule type" value="Genomic_DNA"/>
</dbReference>
<evidence type="ECO:0000313" key="1">
    <source>
        <dbReference type="EMBL" id="KAK3788341.1"/>
    </source>
</evidence>
<evidence type="ECO:0000313" key="2">
    <source>
        <dbReference type="Proteomes" id="UP001283361"/>
    </source>
</evidence>
<organism evidence="1 2">
    <name type="scientific">Elysia crispata</name>
    <name type="common">lettuce slug</name>
    <dbReference type="NCBI Taxonomy" id="231223"/>
    <lineage>
        <taxon>Eukaryota</taxon>
        <taxon>Metazoa</taxon>
        <taxon>Spiralia</taxon>
        <taxon>Lophotrochozoa</taxon>
        <taxon>Mollusca</taxon>
        <taxon>Gastropoda</taxon>
        <taxon>Heterobranchia</taxon>
        <taxon>Euthyneura</taxon>
        <taxon>Panpulmonata</taxon>
        <taxon>Sacoglossa</taxon>
        <taxon>Placobranchoidea</taxon>
        <taxon>Plakobranchidae</taxon>
        <taxon>Elysia</taxon>
    </lineage>
</organism>
<keyword evidence="2" id="KW-1185">Reference proteome</keyword>
<comment type="caution">
    <text evidence="1">The sequence shown here is derived from an EMBL/GenBank/DDBJ whole genome shotgun (WGS) entry which is preliminary data.</text>
</comment>
<dbReference type="Proteomes" id="UP001283361">
    <property type="component" value="Unassembled WGS sequence"/>
</dbReference>
<dbReference type="AlphaFoldDB" id="A0AAE1DZ40"/>